<dbReference type="FunFam" id="3.40.50.1260:FF:000032">
    <property type="entry name" value="Phosphoglycerate kinase"/>
    <property type="match status" value="1"/>
</dbReference>
<dbReference type="EnsemblMetazoa" id="PPA33669.1">
    <property type="protein sequence ID" value="PPA33669.1"/>
    <property type="gene ID" value="WBGene00272038"/>
</dbReference>
<dbReference type="GO" id="GO:0005524">
    <property type="term" value="F:ATP binding"/>
    <property type="evidence" value="ECO:0000318"/>
    <property type="project" value="GO_Central"/>
</dbReference>
<evidence type="ECO:0000256" key="9">
    <source>
        <dbReference type="ARBA" id="ARBA00022840"/>
    </source>
</evidence>
<comment type="catalytic activity">
    <reaction evidence="12">
        <text>(2R)-3-phosphoglycerate + ATP = (2R)-3-phospho-glyceroyl phosphate + ADP</text>
        <dbReference type="Rhea" id="RHEA:14801"/>
        <dbReference type="ChEBI" id="CHEBI:30616"/>
        <dbReference type="ChEBI" id="CHEBI:57604"/>
        <dbReference type="ChEBI" id="CHEBI:58272"/>
        <dbReference type="ChEBI" id="CHEBI:456216"/>
        <dbReference type="EC" id="2.7.2.3"/>
    </reaction>
</comment>
<evidence type="ECO:0000256" key="7">
    <source>
        <dbReference type="ARBA" id="ARBA00022741"/>
    </source>
</evidence>
<dbReference type="GO" id="GO:0006094">
    <property type="term" value="P:gluconeogenesis"/>
    <property type="evidence" value="ECO:0000318"/>
    <property type="project" value="GO_Central"/>
</dbReference>
<keyword evidence="15" id="KW-1185">Reference proteome</keyword>
<keyword evidence="9" id="KW-0067">ATP-binding</keyword>
<dbReference type="OrthoDB" id="275353at2759"/>
<evidence type="ECO:0000256" key="1">
    <source>
        <dbReference type="ARBA" id="ARBA00001946"/>
    </source>
</evidence>
<dbReference type="PIRSF" id="PIRSF000724">
    <property type="entry name" value="Pgk"/>
    <property type="match status" value="1"/>
</dbReference>
<evidence type="ECO:0000256" key="2">
    <source>
        <dbReference type="ARBA" id="ARBA00004838"/>
    </source>
</evidence>
<dbReference type="EC" id="2.7.2.3" evidence="4 12"/>
<sequence>MKGLAGNLNNAQRVGLAKRSHFAVPLDEHGNITNNQRIVACLPTIKYAIDQGAKSVVLISHIGRPDGRVQLKYSMEPVVVELRRLLGRNITFLPDCVGAEVEAATANPPPGSVFLLENIRFHVEEQGKGVNERGEKITADKEAVKKFRASLSKHGDVYINDAFGNSHRAHSSLVGITLPIRAAGFLMKKELKYFTKALDNPARPFLAITGGAKVADKIHLIDNLLDKGAKIVPQLLEKAKAKGVKIHLPVDFVCGDRFAEDAVVTHVPAAEGVPDGPMGVFEWDNFDAGTKSLMEAVVAATGRGGDTATAAKKFNAEDKVSHLSTGGGASLALLGGEAMPGVDALSDA</sequence>
<dbReference type="InterPro" id="IPR001576">
    <property type="entry name" value="Phosphoglycerate_kinase"/>
</dbReference>
<reference evidence="14" key="2">
    <citation type="submission" date="2022-06" db="UniProtKB">
        <authorList>
            <consortium name="EnsemblMetazoa"/>
        </authorList>
    </citation>
    <scope>IDENTIFICATION</scope>
    <source>
        <strain evidence="14">PS312</strain>
    </source>
</reference>
<organism evidence="14 15">
    <name type="scientific">Pristionchus pacificus</name>
    <name type="common">Parasitic nematode worm</name>
    <dbReference type="NCBI Taxonomy" id="54126"/>
    <lineage>
        <taxon>Eukaryota</taxon>
        <taxon>Metazoa</taxon>
        <taxon>Ecdysozoa</taxon>
        <taxon>Nematoda</taxon>
        <taxon>Chromadorea</taxon>
        <taxon>Rhabditida</taxon>
        <taxon>Rhabditina</taxon>
        <taxon>Diplogasteromorpha</taxon>
        <taxon>Diplogasteroidea</taxon>
        <taxon>Neodiplogasteridae</taxon>
        <taxon>Pristionchus</taxon>
    </lineage>
</organism>
<dbReference type="PANTHER" id="PTHR11406:SF0">
    <property type="entry name" value="PHOSPHOGLYCERATE KINASE"/>
    <property type="match status" value="1"/>
</dbReference>
<evidence type="ECO:0000256" key="10">
    <source>
        <dbReference type="ARBA" id="ARBA00022842"/>
    </source>
</evidence>
<reference evidence="15" key="1">
    <citation type="journal article" date="2008" name="Nat. Genet.">
        <title>The Pristionchus pacificus genome provides a unique perspective on nematode lifestyle and parasitism.</title>
        <authorList>
            <person name="Dieterich C."/>
            <person name="Clifton S.W."/>
            <person name="Schuster L.N."/>
            <person name="Chinwalla A."/>
            <person name="Delehaunty K."/>
            <person name="Dinkelacker I."/>
            <person name="Fulton L."/>
            <person name="Fulton R."/>
            <person name="Godfrey J."/>
            <person name="Minx P."/>
            <person name="Mitreva M."/>
            <person name="Roeseler W."/>
            <person name="Tian H."/>
            <person name="Witte H."/>
            <person name="Yang S.P."/>
            <person name="Wilson R.K."/>
            <person name="Sommer R.J."/>
        </authorList>
    </citation>
    <scope>NUCLEOTIDE SEQUENCE [LARGE SCALE GENOMIC DNA]</scope>
    <source>
        <strain evidence="15">PS312</strain>
    </source>
</reference>
<evidence type="ECO:0000256" key="6">
    <source>
        <dbReference type="ARBA" id="ARBA00022723"/>
    </source>
</evidence>
<keyword evidence="5 12" id="KW-0808">Transferase</keyword>
<gene>
    <name evidence="14" type="primary">WBGene00272038</name>
</gene>
<dbReference type="InterPro" id="IPR015824">
    <property type="entry name" value="Phosphoglycerate_kinase_N"/>
</dbReference>
<evidence type="ECO:0000256" key="5">
    <source>
        <dbReference type="ARBA" id="ARBA00022679"/>
    </source>
</evidence>
<dbReference type="SUPFAM" id="SSF53748">
    <property type="entry name" value="Phosphoglycerate kinase"/>
    <property type="match status" value="1"/>
</dbReference>
<proteinExistence type="inferred from homology"/>
<dbReference type="Proteomes" id="UP000005239">
    <property type="component" value="Unassembled WGS sequence"/>
</dbReference>
<dbReference type="GO" id="GO:0004618">
    <property type="term" value="F:phosphoglycerate kinase activity"/>
    <property type="evidence" value="ECO:0000318"/>
    <property type="project" value="GO_Central"/>
</dbReference>
<keyword evidence="10" id="KW-0460">Magnesium</keyword>
<dbReference type="PANTHER" id="PTHR11406">
    <property type="entry name" value="PHOSPHOGLYCERATE KINASE"/>
    <property type="match status" value="1"/>
</dbReference>
<dbReference type="GO" id="GO:0005829">
    <property type="term" value="C:cytosol"/>
    <property type="evidence" value="ECO:0000318"/>
    <property type="project" value="GO_Central"/>
</dbReference>
<dbReference type="AlphaFoldDB" id="A0A2A6BNL4"/>
<accession>A0A2A6BNL4</accession>
<dbReference type="GO" id="GO:0043531">
    <property type="term" value="F:ADP binding"/>
    <property type="evidence" value="ECO:0000318"/>
    <property type="project" value="GO_Central"/>
</dbReference>
<evidence type="ECO:0000256" key="13">
    <source>
        <dbReference type="RuleBase" id="RU000696"/>
    </source>
</evidence>
<keyword evidence="8 12" id="KW-0418">Kinase</keyword>
<evidence type="ECO:0000256" key="11">
    <source>
        <dbReference type="ARBA" id="ARBA00023152"/>
    </source>
</evidence>
<name>A0A2A6BNL4_PRIPA</name>
<dbReference type="Gene3D" id="3.40.50.1260">
    <property type="entry name" value="Phosphoglycerate kinase, N-terminal domain"/>
    <property type="match status" value="4"/>
</dbReference>
<evidence type="ECO:0000313" key="15">
    <source>
        <dbReference type="Proteomes" id="UP000005239"/>
    </source>
</evidence>
<dbReference type="InterPro" id="IPR036043">
    <property type="entry name" value="Phosphoglycerate_kinase_sf"/>
</dbReference>
<comment type="subunit">
    <text evidence="13">Monomer.</text>
</comment>
<evidence type="ECO:0000256" key="4">
    <source>
        <dbReference type="ARBA" id="ARBA00013061"/>
    </source>
</evidence>
<keyword evidence="11" id="KW-0324">Glycolysis</keyword>
<protein>
    <recommendedName>
        <fullName evidence="4 12">Phosphoglycerate kinase</fullName>
        <ecNumber evidence="4 12">2.7.2.3</ecNumber>
    </recommendedName>
</protein>
<dbReference type="GO" id="GO:0006096">
    <property type="term" value="P:glycolytic process"/>
    <property type="evidence" value="ECO:0000318"/>
    <property type="project" value="GO_Central"/>
</dbReference>
<dbReference type="Pfam" id="PF00162">
    <property type="entry name" value="PGK"/>
    <property type="match status" value="2"/>
</dbReference>
<evidence type="ECO:0000313" key="14">
    <source>
        <dbReference type="EnsemblMetazoa" id="PPA33669.1"/>
    </source>
</evidence>
<evidence type="ECO:0000256" key="8">
    <source>
        <dbReference type="ARBA" id="ARBA00022777"/>
    </source>
</evidence>
<accession>A0A8R1ULG3</accession>
<comment type="cofactor">
    <cofactor evidence="1">
        <name>Mg(2+)</name>
        <dbReference type="ChEBI" id="CHEBI:18420"/>
    </cofactor>
</comment>
<comment type="similarity">
    <text evidence="3 12">Belongs to the phosphoglycerate kinase family.</text>
</comment>
<dbReference type="GO" id="GO:0046872">
    <property type="term" value="F:metal ion binding"/>
    <property type="evidence" value="ECO:0007669"/>
    <property type="project" value="UniProtKB-KW"/>
</dbReference>
<dbReference type="PRINTS" id="PR00477">
    <property type="entry name" value="PHGLYCKINASE"/>
</dbReference>
<keyword evidence="6" id="KW-0479">Metal-binding</keyword>
<keyword evidence="7" id="KW-0547">Nucleotide-binding</keyword>
<evidence type="ECO:0000256" key="3">
    <source>
        <dbReference type="ARBA" id="ARBA00008982"/>
    </source>
</evidence>
<comment type="pathway">
    <text evidence="2 12">Carbohydrate degradation; glycolysis; pyruvate from D-glyceraldehyde 3-phosphate: step 2/5.</text>
</comment>
<evidence type="ECO:0000256" key="12">
    <source>
        <dbReference type="RuleBase" id="RU000532"/>
    </source>
</evidence>